<comment type="caution">
    <text evidence="1">The sequence shown here is derived from an EMBL/GenBank/DDBJ whole genome shotgun (WGS) entry which is preliminary data.</text>
</comment>
<keyword evidence="2" id="KW-1185">Reference proteome</keyword>
<reference evidence="1 2" key="1">
    <citation type="submission" date="2018-06" db="EMBL/GenBank/DDBJ databases">
        <title>Complete Genomes of Monosporascus.</title>
        <authorList>
            <person name="Robinson A.J."/>
            <person name="Natvig D.O."/>
        </authorList>
    </citation>
    <scope>NUCLEOTIDE SEQUENCE [LARGE SCALE GENOMIC DNA]</scope>
    <source>
        <strain evidence="1 2">CBS 609.92</strain>
    </source>
</reference>
<sequence length="105" mass="11599">MRSIQETARFLDAPYLPPGGVFELVIITGFENRIVIPIPDATGGGYPDDQRLRVRPDPCHGTRVAPVEPDYVRSEGAPTRAGRSRPVGFNYTLFIDATQGDIRMI</sequence>
<protein>
    <submittedName>
        <fullName evidence="1">Uncharacterized protein</fullName>
    </submittedName>
</protein>
<accession>A0ABY0H759</accession>
<dbReference type="Proteomes" id="UP000294003">
    <property type="component" value="Unassembled WGS sequence"/>
</dbReference>
<proteinExistence type="predicted"/>
<dbReference type="EMBL" id="QJNS01000189">
    <property type="protein sequence ID" value="RYO83402.1"/>
    <property type="molecule type" value="Genomic_DNA"/>
</dbReference>
<evidence type="ECO:0000313" key="1">
    <source>
        <dbReference type="EMBL" id="RYO83402.1"/>
    </source>
</evidence>
<name>A0ABY0H759_9PEZI</name>
<evidence type="ECO:0000313" key="2">
    <source>
        <dbReference type="Proteomes" id="UP000294003"/>
    </source>
</evidence>
<gene>
    <name evidence="1" type="ORF">DL762_006167</name>
</gene>
<organism evidence="1 2">
    <name type="scientific">Monosporascus cannonballus</name>
    <dbReference type="NCBI Taxonomy" id="155416"/>
    <lineage>
        <taxon>Eukaryota</taxon>
        <taxon>Fungi</taxon>
        <taxon>Dikarya</taxon>
        <taxon>Ascomycota</taxon>
        <taxon>Pezizomycotina</taxon>
        <taxon>Sordariomycetes</taxon>
        <taxon>Xylariomycetidae</taxon>
        <taxon>Xylariales</taxon>
        <taxon>Xylariales incertae sedis</taxon>
        <taxon>Monosporascus</taxon>
    </lineage>
</organism>